<dbReference type="GO" id="GO:0009311">
    <property type="term" value="P:oligosaccharide metabolic process"/>
    <property type="evidence" value="ECO:0007669"/>
    <property type="project" value="UniProtKB-UniRule"/>
</dbReference>
<dbReference type="EMBL" id="GECZ01008130">
    <property type="protein sequence ID" value="JAS61639.1"/>
    <property type="molecule type" value="Transcribed_RNA"/>
</dbReference>
<comment type="pathway">
    <text evidence="2">Glycan metabolism; N-glycan degradation.</text>
</comment>
<keyword evidence="6 13" id="KW-0256">Endoplasmic reticulum</keyword>
<dbReference type="GO" id="GO:0004573">
    <property type="term" value="F:Glc3Man9GlcNAc2 oligosaccharide glucosidase activity"/>
    <property type="evidence" value="ECO:0007669"/>
    <property type="project" value="UniProtKB-UniRule"/>
</dbReference>
<keyword evidence="5 13" id="KW-0378">Hydrolase</keyword>
<evidence type="ECO:0000256" key="7">
    <source>
        <dbReference type="ARBA" id="ARBA00022968"/>
    </source>
</evidence>
<dbReference type="InterPro" id="IPR008928">
    <property type="entry name" value="6-hairpin_glycosidase_sf"/>
</dbReference>
<reference evidence="17" key="1">
    <citation type="submission" date="2015-11" db="EMBL/GenBank/DDBJ databases">
        <title>De novo transcriptome assembly of four potential Pierce s Disease insect vectors from Arizona vineyards.</title>
        <authorList>
            <person name="Tassone E.E."/>
        </authorList>
    </citation>
    <scope>NUCLEOTIDE SEQUENCE</scope>
</reference>
<evidence type="ECO:0000256" key="6">
    <source>
        <dbReference type="ARBA" id="ARBA00022824"/>
    </source>
</evidence>
<keyword evidence="8 13" id="KW-1133">Transmembrane helix</keyword>
<dbReference type="InterPro" id="IPR031631">
    <property type="entry name" value="Glyco_hydro_63N"/>
</dbReference>
<comment type="subcellular location">
    <subcellularLocation>
        <location evidence="1 13">Endoplasmic reticulum membrane</location>
        <topology evidence="1 13">Single-pass type II membrane protein</topology>
    </subcellularLocation>
</comment>
<feature type="region of interest" description="Disordered" evidence="14">
    <location>
        <begin position="1"/>
        <end position="21"/>
    </location>
</feature>
<dbReference type="InterPro" id="IPR031335">
    <property type="entry name" value="Glyco_hydro_63_C"/>
</dbReference>
<evidence type="ECO:0000256" key="8">
    <source>
        <dbReference type="ARBA" id="ARBA00022989"/>
    </source>
</evidence>
<protein>
    <recommendedName>
        <fullName evidence="12 13">Mannosyl-oligosaccharide glucosidase</fullName>
        <ecNumber evidence="12 13">3.2.1.106</ecNumber>
    </recommendedName>
</protein>
<gene>
    <name evidence="17" type="ORF">g.12291</name>
</gene>
<feature type="transmembrane region" description="Helical" evidence="13">
    <location>
        <begin position="39"/>
        <end position="57"/>
    </location>
</feature>
<evidence type="ECO:0000256" key="13">
    <source>
        <dbReference type="RuleBase" id="RU368089"/>
    </source>
</evidence>
<keyword evidence="11 13" id="KW-0326">Glycosidase</keyword>
<feature type="domain" description="Glycosyl hydrolase family 63 C-terminal" evidence="15">
    <location>
        <begin position="316"/>
        <end position="805"/>
    </location>
</feature>
<dbReference type="AlphaFoldDB" id="A0A1B6GGS0"/>
<feature type="domain" description="Glycosyl hydrolase family 63 N-terminal" evidence="16">
    <location>
        <begin position="82"/>
        <end position="246"/>
    </location>
</feature>
<keyword evidence="7" id="KW-0735">Signal-anchor</keyword>
<proteinExistence type="inferred from homology"/>
<sequence>MGRQRQVQKPEKAPKMQKDKIIPRDNENSSSFVVSIKKTIIMVIIAIAMYIAGKGYLETRVTTPYDEHKVVTESGLMIPDRYWGSYRPGNYFGLKTREFHSPVVGLMWYFPNRVGPDGISIRHWCEQGDRLDRYTWTKHDGRSFGIQEIDDGPVRITTSFVKRVGGTNGGDWTARISVSHLKQESRGEPVALLFYTALDSQTQGRLSHYPGNVLTGMVGETEQLGAFSVRMVNVTGRVEQESHLVTQGRGLHLLKEVVMASLREVTVRGVRQIVLPGDITRGLPGNFSVTQVNARVPFEMDVIFESGSNFDRPNTLTGKVYTDLLAKKVEEFDTKFESIFKLNEKKFKDEEIRFAQAALSNLLGGIGYFYGSSRVISDRLEKPVPYWKAPLYTSVPSRSFFPRGFLWDEGFHGLLIASWDLEIELDIMSHWFDLMNVEGWIPREQILGSEALAKVPEEFVTQINTNANPPTFFLTLNYIIKHYGDRLINENRLGVLERMYGRLVKWFEWYNTTQIGELPGAYRWRGRDEKTNLELNPKTLTSGLDDYPRASHPTVDERHVDLLCWITLGAKALSEIALLLSREGEKYEKTFKYLSNNQLLDRLHWSYKKNTYSDFGFHTDDVILEKPPPVHQQHGPPIQQPYRRIVIKDPELQFVDSNFGYVSLFPFFLQILDPESPKLSMLLNDLKNPDHLWTNYGLRSLSKASPLYMARNTEHDPPYWRGPIWINMNYLALKALNYYSKQRGPYSEVAHKLYVDLRQNLIKNMFKEYKRTGYLWEQYDDKSGKGQRCHPFTGWSSLIVLVMGEIY</sequence>
<evidence type="ECO:0000313" key="17">
    <source>
        <dbReference type="EMBL" id="JAS61639.1"/>
    </source>
</evidence>
<evidence type="ECO:0000256" key="1">
    <source>
        <dbReference type="ARBA" id="ARBA00004648"/>
    </source>
</evidence>
<evidence type="ECO:0000256" key="12">
    <source>
        <dbReference type="ARBA" id="ARBA00038888"/>
    </source>
</evidence>
<keyword evidence="9 13" id="KW-0472">Membrane</keyword>
<dbReference type="FunFam" id="1.50.10.10:FF:000009">
    <property type="entry name" value="mannosyl-oligosaccharide glucosidase"/>
    <property type="match status" value="1"/>
</dbReference>
<evidence type="ECO:0000256" key="11">
    <source>
        <dbReference type="ARBA" id="ARBA00023295"/>
    </source>
</evidence>
<evidence type="ECO:0000259" key="16">
    <source>
        <dbReference type="Pfam" id="PF16923"/>
    </source>
</evidence>
<organism evidence="17">
    <name type="scientific">Cuerna arida</name>
    <dbReference type="NCBI Taxonomy" id="1464854"/>
    <lineage>
        <taxon>Eukaryota</taxon>
        <taxon>Metazoa</taxon>
        <taxon>Ecdysozoa</taxon>
        <taxon>Arthropoda</taxon>
        <taxon>Hexapoda</taxon>
        <taxon>Insecta</taxon>
        <taxon>Pterygota</taxon>
        <taxon>Neoptera</taxon>
        <taxon>Paraneoptera</taxon>
        <taxon>Hemiptera</taxon>
        <taxon>Auchenorrhyncha</taxon>
        <taxon>Membracoidea</taxon>
        <taxon>Cicadellidae</taxon>
        <taxon>Cicadellinae</taxon>
        <taxon>Proconiini</taxon>
        <taxon>Cuerna</taxon>
    </lineage>
</organism>
<keyword evidence="10" id="KW-0325">Glycoprotein</keyword>
<dbReference type="InterPro" id="IPR012341">
    <property type="entry name" value="6hp_glycosidase-like_sf"/>
</dbReference>
<comment type="function">
    <text evidence="13">Cleaves the distal alpha 1,2-linked glucose residue from the Glc(3)Man(9)GlcNAc(2) oligosaccharide precursor.</text>
</comment>
<dbReference type="PANTHER" id="PTHR10412:SF11">
    <property type="entry name" value="MANNOSYL-OLIGOSACCHARIDE GLUCOSIDASE"/>
    <property type="match status" value="1"/>
</dbReference>
<evidence type="ECO:0000259" key="15">
    <source>
        <dbReference type="Pfam" id="PF03200"/>
    </source>
</evidence>
<dbReference type="PANTHER" id="PTHR10412">
    <property type="entry name" value="MANNOSYL-OLIGOSACCHARIDE GLUCOSIDASE"/>
    <property type="match status" value="1"/>
</dbReference>
<dbReference type="Pfam" id="PF03200">
    <property type="entry name" value="Glyco_hydro_63"/>
    <property type="match status" value="1"/>
</dbReference>
<evidence type="ECO:0000256" key="5">
    <source>
        <dbReference type="ARBA" id="ARBA00022801"/>
    </source>
</evidence>
<evidence type="ECO:0000256" key="3">
    <source>
        <dbReference type="ARBA" id="ARBA00010833"/>
    </source>
</evidence>
<dbReference type="InterPro" id="IPR038518">
    <property type="entry name" value="Glyco_hydro_63N_sf"/>
</dbReference>
<feature type="compositionally biased region" description="Basic and acidic residues" evidence="14">
    <location>
        <begin position="8"/>
        <end position="21"/>
    </location>
</feature>
<name>A0A1B6GGS0_9HEMI</name>
<evidence type="ECO:0000256" key="4">
    <source>
        <dbReference type="ARBA" id="ARBA00022692"/>
    </source>
</evidence>
<dbReference type="Gene3D" id="1.50.10.10">
    <property type="match status" value="1"/>
</dbReference>
<evidence type="ECO:0000256" key="2">
    <source>
        <dbReference type="ARBA" id="ARBA00004740"/>
    </source>
</evidence>
<keyword evidence="4 13" id="KW-0812">Transmembrane</keyword>
<dbReference type="EC" id="3.2.1.106" evidence="12 13"/>
<comment type="similarity">
    <text evidence="3 13">Belongs to the glycosyl hydrolase 63 family.</text>
</comment>
<dbReference type="Pfam" id="PF16923">
    <property type="entry name" value="Glyco_hydro_63N"/>
    <property type="match status" value="1"/>
</dbReference>
<dbReference type="Gene3D" id="2.70.98.110">
    <property type="entry name" value="Glycosyl hydrolase family 63, N-terminal domain"/>
    <property type="match status" value="1"/>
</dbReference>
<dbReference type="SUPFAM" id="SSF48208">
    <property type="entry name" value="Six-hairpin glycosidases"/>
    <property type="match status" value="1"/>
</dbReference>
<accession>A0A1B6GGS0</accession>
<dbReference type="GO" id="GO:0006487">
    <property type="term" value="P:protein N-linked glycosylation"/>
    <property type="evidence" value="ECO:0007669"/>
    <property type="project" value="UniProtKB-UniRule"/>
</dbReference>
<evidence type="ECO:0000256" key="14">
    <source>
        <dbReference type="SAM" id="MobiDB-lite"/>
    </source>
</evidence>
<evidence type="ECO:0000256" key="9">
    <source>
        <dbReference type="ARBA" id="ARBA00023136"/>
    </source>
</evidence>
<comment type="catalytic activity">
    <reaction evidence="13">
        <text>N(4)-(alpha-D-Glc-(1-&gt;2)-alpha-D-Glc-(1-&gt;3)-alpha-D-Glc-(1-&gt;3)-alpha-D-Man-(1-&gt;2)-alpha-D-Man-(1-&gt;2)-alpha-D-Man-(1-&gt;3)-[alpha-D-Man-(1-&gt;2)-alpha-D-Man-(1-&gt;3)-[alpha-D-Man-(1-&gt;2)-alpha-D-Man-(1-&gt;6)]-alpha-D-Man-(1-&gt;6)]-beta-D-Man-(1-&gt;4)-beta-D-GlcNAc-(1-&gt;4)-beta-D-GlcNAc)-L-asparaginyl-[protein] + H2O = N(4)-(alpha-D-Glc-(1-&gt;3)-alpha-D-Glc-(1-&gt;3)-alpha-D-Man-(1-&gt;2)-alpha-D-Man-(1-&gt;2)-alpha-D-Man-(1-&gt;3)-[alpha-D-Man-(1-&gt;2)-alpha-D-Man-(1-&gt;3)-[alpha-D-Man-(1-&gt;2)-alpha-D-Man-(1-&gt;6)]-alpha-D-Man-(1-&gt;6)]-beta-D-Man-(1-&gt;4)-beta-D-GlcNAc-(1-&gt;4)-beta-D-GlcNAc)-L-asparaginyl-[protein] + beta-D-glucose</text>
        <dbReference type="Rhea" id="RHEA:55988"/>
        <dbReference type="Rhea" id="RHEA-COMP:12806"/>
        <dbReference type="Rhea" id="RHEA-COMP:14355"/>
        <dbReference type="ChEBI" id="CHEBI:15377"/>
        <dbReference type="ChEBI" id="CHEBI:15903"/>
        <dbReference type="ChEBI" id="CHEBI:59082"/>
        <dbReference type="ChEBI" id="CHEBI:132537"/>
        <dbReference type="EC" id="3.2.1.106"/>
    </reaction>
</comment>
<dbReference type="GO" id="GO:0005789">
    <property type="term" value="C:endoplasmic reticulum membrane"/>
    <property type="evidence" value="ECO:0007669"/>
    <property type="project" value="UniProtKB-SubCell"/>
</dbReference>
<evidence type="ECO:0000256" key="10">
    <source>
        <dbReference type="ARBA" id="ARBA00023180"/>
    </source>
</evidence>
<dbReference type="InterPro" id="IPR004888">
    <property type="entry name" value="Glycoside_hydrolase_63"/>
</dbReference>